<dbReference type="PROSITE" id="PS50405">
    <property type="entry name" value="GST_CTER"/>
    <property type="match status" value="1"/>
</dbReference>
<dbReference type="PANTHER" id="PTHR44051">
    <property type="entry name" value="GLUTATHIONE S-TRANSFERASE-RELATED"/>
    <property type="match status" value="1"/>
</dbReference>
<protein>
    <submittedName>
        <fullName evidence="4">Glutathione S-transferase</fullName>
    </submittedName>
</protein>
<dbReference type="Pfam" id="PF00043">
    <property type="entry name" value="GST_C"/>
    <property type="match status" value="1"/>
</dbReference>
<dbReference type="AlphaFoldDB" id="Q5H2P6"/>
<dbReference type="InterPro" id="IPR036249">
    <property type="entry name" value="Thioredoxin-like_sf"/>
</dbReference>
<feature type="domain" description="GST N-terminal" evidence="2">
    <location>
        <begin position="172"/>
        <end position="254"/>
    </location>
</feature>
<dbReference type="SUPFAM" id="SSF52833">
    <property type="entry name" value="Thioredoxin-like"/>
    <property type="match status" value="1"/>
</dbReference>
<accession>Q5H2P6</accession>
<proteinExistence type="inferred from homology"/>
<keyword evidence="5" id="KW-1185">Reference proteome</keyword>
<dbReference type="PROSITE" id="PS50404">
    <property type="entry name" value="GST_NTER"/>
    <property type="match status" value="1"/>
</dbReference>
<dbReference type="EMBL" id="AE013598">
    <property type="protein sequence ID" value="AAW74775.1"/>
    <property type="molecule type" value="Genomic_DNA"/>
</dbReference>
<dbReference type="KEGG" id="xoo:XOO1521"/>
<dbReference type="STRING" id="291331.XOO1521"/>
<dbReference type="InterPro" id="IPR004045">
    <property type="entry name" value="Glutathione_S-Trfase_N"/>
</dbReference>
<dbReference type="Gene3D" id="1.20.1050.10">
    <property type="match status" value="1"/>
</dbReference>
<gene>
    <name evidence="4" type="primary">gst</name>
    <name evidence="4" type="ordered locus">XOO1521</name>
</gene>
<evidence type="ECO:0000259" key="2">
    <source>
        <dbReference type="PROSITE" id="PS50404"/>
    </source>
</evidence>
<evidence type="ECO:0000313" key="4">
    <source>
        <dbReference type="EMBL" id="AAW74775.1"/>
    </source>
</evidence>
<organism evidence="4 5">
    <name type="scientific">Xanthomonas oryzae pv. oryzae (strain KACC10331 / KXO85)</name>
    <dbReference type="NCBI Taxonomy" id="291331"/>
    <lineage>
        <taxon>Bacteria</taxon>
        <taxon>Pseudomonadati</taxon>
        <taxon>Pseudomonadota</taxon>
        <taxon>Gammaproteobacteria</taxon>
        <taxon>Lysobacterales</taxon>
        <taxon>Lysobacteraceae</taxon>
        <taxon>Xanthomonas</taxon>
    </lineage>
</organism>
<dbReference type="SFLD" id="SFLDS00019">
    <property type="entry name" value="Glutathione_Transferase_(cytos"/>
    <property type="match status" value="1"/>
</dbReference>
<name>Q5H2P6_XANOR</name>
<dbReference type="InterPro" id="IPR010987">
    <property type="entry name" value="Glutathione-S-Trfase_C-like"/>
</dbReference>
<dbReference type="SUPFAM" id="SSF47616">
    <property type="entry name" value="GST C-terminal domain-like"/>
    <property type="match status" value="1"/>
</dbReference>
<comment type="similarity">
    <text evidence="1">Belongs to the GST superfamily.</text>
</comment>
<dbReference type="Pfam" id="PF02798">
    <property type="entry name" value="GST_N"/>
    <property type="match status" value="1"/>
</dbReference>
<dbReference type="InterPro" id="IPR004046">
    <property type="entry name" value="GST_C"/>
</dbReference>
<reference evidence="4 5" key="1">
    <citation type="journal article" date="2005" name="Nucleic Acids Res.">
        <title>The genome sequence of Xanthomonas oryzae pathovar oryzae KACC10331, the bacterial blight pathogen of rice.</title>
        <authorList>
            <person name="Lee B.M."/>
            <person name="Park Y.J."/>
            <person name="Park D.S."/>
            <person name="Kang H.W."/>
            <person name="Kim J.G."/>
            <person name="Song E.S."/>
            <person name="Park I.C."/>
            <person name="Yoon U.H."/>
            <person name="Hahn J.H."/>
            <person name="Koo B.S."/>
            <person name="Lee G.B."/>
            <person name="Kim H."/>
            <person name="Park H.S."/>
            <person name="Yoon K.O."/>
            <person name="Kim J.H."/>
            <person name="Jung C.H."/>
            <person name="Koh N.H."/>
            <person name="Seo J.S."/>
            <person name="Go S.J."/>
        </authorList>
    </citation>
    <scope>NUCLEOTIDE SEQUENCE [LARGE SCALE GENOMIC DNA]</scope>
    <source>
        <strain evidence="5">KACC10331 / KXO85</strain>
    </source>
</reference>
<evidence type="ECO:0000256" key="1">
    <source>
        <dbReference type="RuleBase" id="RU003494"/>
    </source>
</evidence>
<dbReference type="SFLD" id="SFLDG00358">
    <property type="entry name" value="Main_(cytGST)"/>
    <property type="match status" value="1"/>
</dbReference>
<dbReference type="HOGENOM" id="CLU_731483_0_0_6"/>
<evidence type="ECO:0000259" key="3">
    <source>
        <dbReference type="PROSITE" id="PS50405"/>
    </source>
</evidence>
<dbReference type="InterPro" id="IPR040079">
    <property type="entry name" value="Glutathione_S-Trfase"/>
</dbReference>
<dbReference type="PANTHER" id="PTHR44051:SF2">
    <property type="entry name" value="HYPOTHETICAL GLUTATHIONE S-TRANSFERASE LIKE PROTEIN"/>
    <property type="match status" value="1"/>
</dbReference>
<dbReference type="SFLD" id="SFLDG01151">
    <property type="entry name" value="Main.2:_Nu-like"/>
    <property type="match status" value="1"/>
</dbReference>
<dbReference type="Gene3D" id="3.40.30.10">
    <property type="entry name" value="Glutaredoxin"/>
    <property type="match status" value="1"/>
</dbReference>
<evidence type="ECO:0000313" key="5">
    <source>
        <dbReference type="Proteomes" id="UP000006735"/>
    </source>
</evidence>
<feature type="domain" description="GST C-terminal" evidence="3">
    <location>
        <begin position="256"/>
        <end position="378"/>
    </location>
</feature>
<dbReference type="Proteomes" id="UP000006735">
    <property type="component" value="Chromosome"/>
</dbReference>
<dbReference type="CDD" id="cd03056">
    <property type="entry name" value="GST_N_4"/>
    <property type="match status" value="1"/>
</dbReference>
<sequence>MCVAQVDLALDGQRYAAHADVAGHGRLRLALAGVPAGGRGRAQWPGGVAAHRRDRSGRHDAAGDVHFATDAGRVVVVGLRSAGGGCCWRLCAYACVLRLGADGGGTGHPDRRVACPGGGGGIRLKSFGAATHASVASAGRCCVQGFAKARRAVTLPAPCCCRGASEMSTVRPPLTVHGMSSSGNCYKVRLLLEQLVSRYHWVEVDSVAGQTRTPAYLAKNPNGKVPMVERDDGRVLTESNAILFWLAEGTPYLPTNAWQRAQALSWMFFEQYSHEPSVAMARFISLWTPRDAARRAELPQLRVRGEQALALMEQHLQQHAWFTGSDYGIADIALFAYTHCAEDGRFDLERWPAITDWLQRVQALPRFVPMPSAASVTA</sequence>
<dbReference type="InterPro" id="IPR036282">
    <property type="entry name" value="Glutathione-S-Trfase_C_sf"/>
</dbReference>